<organism evidence="1 2">
    <name type="scientific">Ginsengibacter hankyongi</name>
    <dbReference type="NCBI Taxonomy" id="2607284"/>
    <lineage>
        <taxon>Bacteria</taxon>
        <taxon>Pseudomonadati</taxon>
        <taxon>Bacteroidota</taxon>
        <taxon>Chitinophagia</taxon>
        <taxon>Chitinophagales</taxon>
        <taxon>Chitinophagaceae</taxon>
        <taxon>Ginsengibacter</taxon>
    </lineage>
</organism>
<dbReference type="Proteomes" id="UP000326903">
    <property type="component" value="Unassembled WGS sequence"/>
</dbReference>
<gene>
    <name evidence="1" type="ORF">FW778_00525</name>
</gene>
<protein>
    <submittedName>
        <fullName evidence="1">Uncharacterized protein</fullName>
    </submittedName>
</protein>
<evidence type="ECO:0000313" key="2">
    <source>
        <dbReference type="Proteomes" id="UP000326903"/>
    </source>
</evidence>
<comment type="caution">
    <text evidence="1">The sequence shown here is derived from an EMBL/GenBank/DDBJ whole genome shotgun (WGS) entry which is preliminary data.</text>
</comment>
<evidence type="ECO:0000313" key="1">
    <source>
        <dbReference type="EMBL" id="KAA9040564.1"/>
    </source>
</evidence>
<reference evidence="1 2" key="1">
    <citation type="submission" date="2019-09" db="EMBL/GenBank/DDBJ databases">
        <title>Draft genome sequence of Ginsengibacter sp. BR5-29.</title>
        <authorList>
            <person name="Im W.-T."/>
        </authorList>
    </citation>
    <scope>NUCLEOTIDE SEQUENCE [LARGE SCALE GENOMIC DNA]</scope>
    <source>
        <strain evidence="1 2">BR5-29</strain>
    </source>
</reference>
<sequence length="70" mass="7637">MRENNLHPTIIRIEKANLFFEHVFIKSFANETGVAVELYENDGSLGAALGAGVGAGFSNHIVKHTLILDQ</sequence>
<proteinExistence type="predicted"/>
<keyword evidence="2" id="KW-1185">Reference proteome</keyword>
<name>A0A5J5IL29_9BACT</name>
<dbReference type="RefSeq" id="WP_150412623.1">
    <property type="nucleotide sequence ID" value="NZ_VYQF01000001.1"/>
</dbReference>
<dbReference type="AlphaFoldDB" id="A0A5J5IL29"/>
<dbReference type="EMBL" id="VYQF01000001">
    <property type="protein sequence ID" value="KAA9040564.1"/>
    <property type="molecule type" value="Genomic_DNA"/>
</dbReference>
<accession>A0A5J5IL29</accession>